<keyword evidence="2" id="KW-1185">Reference proteome</keyword>
<organism evidence="1 2">
    <name type="scientific">Kyrpidia spormannii</name>
    <dbReference type="NCBI Taxonomy" id="2055160"/>
    <lineage>
        <taxon>Bacteria</taxon>
        <taxon>Bacillati</taxon>
        <taxon>Bacillota</taxon>
        <taxon>Bacilli</taxon>
        <taxon>Bacillales</taxon>
        <taxon>Alicyclobacillaceae</taxon>
        <taxon>Kyrpidia</taxon>
    </lineage>
</organism>
<evidence type="ECO:0000313" key="2">
    <source>
        <dbReference type="Proteomes" id="UP000501793"/>
    </source>
</evidence>
<dbReference type="EMBL" id="LR792684">
    <property type="protein sequence ID" value="CAB3394524.1"/>
    <property type="molecule type" value="Genomic_DNA"/>
</dbReference>
<gene>
    <name evidence="1" type="ORF">FAVT5_2925</name>
</gene>
<name>A0ACA8ZCZ1_9BACL</name>
<dbReference type="Proteomes" id="UP000501793">
    <property type="component" value="Chromosome"/>
</dbReference>
<sequence>MFDRSKGCNSPWWQEGILRQKGEEVKIAISLTPRMLMIVCRITMPAVTATNTPWLEAGNPSNWATYGAPPKSTAATVANNATR</sequence>
<proteinExistence type="predicted"/>
<accession>A0ACA8ZCZ1</accession>
<reference evidence="1" key="1">
    <citation type="submission" date="2020-04" db="EMBL/GenBank/DDBJ databases">
        <authorList>
            <person name="Hogendoorn C."/>
        </authorList>
    </citation>
    <scope>NUCLEOTIDE SEQUENCE</scope>
    <source>
        <strain evidence="1">FAVT5</strain>
    </source>
</reference>
<protein>
    <submittedName>
        <fullName evidence="1">Uncharacterized protein</fullName>
    </submittedName>
</protein>
<evidence type="ECO:0000313" key="1">
    <source>
        <dbReference type="EMBL" id="CAB3394524.1"/>
    </source>
</evidence>